<dbReference type="EMBL" id="CP121687">
    <property type="protein sequence ID" value="WZL69110.1"/>
    <property type="molecule type" value="Genomic_DNA"/>
</dbReference>
<sequence length="818" mass="92997">MKNLHKKKIKKLVWGLIFTILIGIAPQETLFGSDTTSTASSQSQTVSESVYRLKDNAAKVTDIYLKGKQAGWTFTIYGVKTQEIKAIHLKRINSEVEKTITISPSDIKEIVKDKELQVTIKGENAEKFSQESFTGSYEIEIEYTDGKKIALKESEYKPRTITVTGHNFKKDIKQVTLKNIKMGLWEILLPKEKVQYINGTTLNLNLDAEAVEKLSGGINSTDIEMTIDYEANCIFNEDLKSWTTTLFGNNFNQGVEKVILRPIAGQALSLPVEEQDIIIPKKDISIENNTRLNVTFGKDTLTKLKEFNHSGEYNIMVTYSSGSGLKDFIADVDVKVLYNYGVQLKESIIITEGLKFDNKDYIEDSLKFTLLSKSTPKVIDVFPKSVGNYPWVNENDLSHNILKDRNFLKITFEDIDGKLEFNSPLGIDYLLSSTVQAVGSNTEYLDREFLNMCRENTDYINQYLFKKDRANYKAYLFIPVKPLAPQANYTVNIADKVLRNDASEDGVIDEGKRYSPSISWEFTTMAVPSVTDEGINIQTVVEGYDSDTIIKIFGDNFYSSSIRVFFNDREADHVAVKQDKKGNTYLEVRLPRSRKLKPGLYNIIIQNDDDHTVTTYGTLSVLSKGEHIPTEEYKVKNEDVAGDVLSDIHVSSDTLYLRSSYRDRARVELNLDELMGEEVWTRRINYRGNEGDSIGELITKSKYGDISIYDLTLDRYGDGREINLSIGRLEPVAMEGAKSKLKDRTVRSDFIEVKAENCTWDEIYLSIPYKNSSGDALAIYRYDTIRRTWTRENSYVDKVNQRVNATTNKAGIFVIIEQ</sequence>
<accession>A0ABZ2Y1Q6</accession>
<name>A0ABZ2Y1Q6_9FIRM</name>
<evidence type="ECO:0000313" key="1">
    <source>
        <dbReference type="EMBL" id="WZL69110.1"/>
    </source>
</evidence>
<keyword evidence="2" id="KW-1185">Reference proteome</keyword>
<dbReference type="RefSeq" id="WP_341876116.1">
    <property type="nucleotide sequence ID" value="NZ_CP121687.1"/>
</dbReference>
<evidence type="ECO:0000313" key="2">
    <source>
        <dbReference type="Proteomes" id="UP001486565"/>
    </source>
</evidence>
<reference evidence="1 2" key="1">
    <citation type="submission" date="2023-03" db="EMBL/GenBank/DDBJ databases">
        <title>Novel Species.</title>
        <authorList>
            <person name="Ma S."/>
        </authorList>
    </citation>
    <scope>NUCLEOTIDE SEQUENCE [LARGE SCALE GENOMIC DNA]</scope>
    <source>
        <strain evidence="1 2">LIND6LT2</strain>
    </source>
</reference>
<protein>
    <submittedName>
        <fullName evidence="1">Uncharacterized protein</fullName>
    </submittedName>
</protein>
<organism evidence="1 2">
    <name type="scientific">Defluviitalea saccharophila</name>
    <dbReference type="NCBI Taxonomy" id="879970"/>
    <lineage>
        <taxon>Bacteria</taxon>
        <taxon>Bacillati</taxon>
        <taxon>Bacillota</taxon>
        <taxon>Clostridia</taxon>
        <taxon>Lachnospirales</taxon>
        <taxon>Defluviitaleaceae</taxon>
        <taxon>Defluviitalea</taxon>
    </lineage>
</organism>
<gene>
    <name evidence="1" type="ORF">QBE51_09905</name>
</gene>
<proteinExistence type="predicted"/>
<dbReference type="Proteomes" id="UP001486565">
    <property type="component" value="Chromosome"/>
</dbReference>